<organism evidence="2 3">
    <name type="scientific">Pelomonas parva</name>
    <dbReference type="NCBI Taxonomy" id="3299032"/>
    <lineage>
        <taxon>Bacteria</taxon>
        <taxon>Pseudomonadati</taxon>
        <taxon>Pseudomonadota</taxon>
        <taxon>Betaproteobacteria</taxon>
        <taxon>Burkholderiales</taxon>
        <taxon>Sphaerotilaceae</taxon>
        <taxon>Roseateles</taxon>
    </lineage>
</organism>
<gene>
    <name evidence="2" type="ORF">ACG00Y_25790</name>
</gene>
<dbReference type="RefSeq" id="WP_394483973.1">
    <property type="nucleotide sequence ID" value="NZ_JBIGHV010000012.1"/>
</dbReference>
<name>A0ABW7FCK0_9BURK</name>
<accession>A0ABW7FCK0</accession>
<evidence type="ECO:0000313" key="3">
    <source>
        <dbReference type="Proteomes" id="UP001606210"/>
    </source>
</evidence>
<reference evidence="2 3" key="1">
    <citation type="submission" date="2024-08" db="EMBL/GenBank/DDBJ databases">
        <authorList>
            <person name="Lu H."/>
        </authorList>
    </citation>
    <scope>NUCLEOTIDE SEQUENCE [LARGE SCALE GENOMIC DNA]</scope>
    <source>
        <strain evidence="2 3">LYH14W</strain>
    </source>
</reference>
<feature type="signal peptide" evidence="1">
    <location>
        <begin position="1"/>
        <end position="22"/>
    </location>
</feature>
<evidence type="ECO:0000256" key="1">
    <source>
        <dbReference type="SAM" id="SignalP"/>
    </source>
</evidence>
<proteinExistence type="predicted"/>
<dbReference type="Proteomes" id="UP001606210">
    <property type="component" value="Unassembled WGS sequence"/>
</dbReference>
<evidence type="ECO:0000313" key="2">
    <source>
        <dbReference type="EMBL" id="MFG6433345.1"/>
    </source>
</evidence>
<keyword evidence="1" id="KW-0732">Signal</keyword>
<evidence type="ECO:0008006" key="4">
    <source>
        <dbReference type="Google" id="ProtNLM"/>
    </source>
</evidence>
<feature type="chain" id="PRO_5045852400" description="PEGA domain-containing protein" evidence="1">
    <location>
        <begin position="23"/>
        <end position="138"/>
    </location>
</feature>
<comment type="caution">
    <text evidence="2">The sequence shown here is derived from an EMBL/GenBank/DDBJ whole genome shotgun (WGS) entry which is preliminary data.</text>
</comment>
<dbReference type="EMBL" id="JBIGHV010000012">
    <property type="protein sequence ID" value="MFG6433345.1"/>
    <property type="molecule type" value="Genomic_DNA"/>
</dbReference>
<keyword evidence="3" id="KW-1185">Reference proteome</keyword>
<protein>
    <recommendedName>
        <fullName evidence="4">PEGA domain-containing protein</fullName>
    </recommendedName>
</protein>
<sequence>MNKLLCTIQLSGSLLIAGLATAATHDGPANDVPAVPGQALTAAAGQAVIQVKRSSGVAGGACDVSIFVDGSPVATLARGEFTQFTVPAGEREVKARFALSDFCPVSVRSLKVTATEGSTTQLVYNVAHFDRTTFHEVR</sequence>